<proteinExistence type="predicted"/>
<sequence>MVESGAVENSLANLVYFPTDEMIAVIFTKQLPRDKFEYLRSKLGPVSMSI</sequence>
<evidence type="ECO:0000313" key="1">
    <source>
        <dbReference type="EMBL" id="ORX79194.1"/>
    </source>
</evidence>
<gene>
    <name evidence="1" type="ORF">K493DRAFT_362682</name>
</gene>
<keyword evidence="2" id="KW-1185">Reference proteome</keyword>
<protein>
    <submittedName>
        <fullName evidence="1">Uncharacterized protein</fullName>
    </submittedName>
</protein>
<organism evidence="1 2">
    <name type="scientific">Basidiobolus meristosporus CBS 931.73</name>
    <dbReference type="NCBI Taxonomy" id="1314790"/>
    <lineage>
        <taxon>Eukaryota</taxon>
        <taxon>Fungi</taxon>
        <taxon>Fungi incertae sedis</taxon>
        <taxon>Zoopagomycota</taxon>
        <taxon>Entomophthoromycotina</taxon>
        <taxon>Basidiobolomycetes</taxon>
        <taxon>Basidiobolales</taxon>
        <taxon>Basidiobolaceae</taxon>
        <taxon>Basidiobolus</taxon>
    </lineage>
</organism>
<comment type="caution">
    <text evidence="1">The sequence shown here is derived from an EMBL/GenBank/DDBJ whole genome shotgun (WGS) entry which is preliminary data.</text>
</comment>
<dbReference type="AlphaFoldDB" id="A0A1Y1X1I6"/>
<dbReference type="Proteomes" id="UP000193498">
    <property type="component" value="Unassembled WGS sequence"/>
</dbReference>
<dbReference type="EMBL" id="MCFE01000791">
    <property type="protein sequence ID" value="ORX79194.1"/>
    <property type="molecule type" value="Genomic_DNA"/>
</dbReference>
<reference evidence="1 2" key="1">
    <citation type="submission" date="2016-07" db="EMBL/GenBank/DDBJ databases">
        <title>Pervasive Adenine N6-methylation of Active Genes in Fungi.</title>
        <authorList>
            <consortium name="DOE Joint Genome Institute"/>
            <person name="Mondo S.J."/>
            <person name="Dannebaum R.O."/>
            <person name="Kuo R.C."/>
            <person name="Labutti K."/>
            <person name="Haridas S."/>
            <person name="Kuo A."/>
            <person name="Salamov A."/>
            <person name="Ahrendt S.R."/>
            <person name="Lipzen A."/>
            <person name="Sullivan W."/>
            <person name="Andreopoulos W.B."/>
            <person name="Clum A."/>
            <person name="Lindquist E."/>
            <person name="Daum C."/>
            <person name="Ramamoorthy G.K."/>
            <person name="Gryganskyi A."/>
            <person name="Culley D."/>
            <person name="Magnuson J.K."/>
            <person name="James T.Y."/>
            <person name="O'Malley M.A."/>
            <person name="Stajich J.E."/>
            <person name="Spatafora J.W."/>
            <person name="Visel A."/>
            <person name="Grigoriev I.V."/>
        </authorList>
    </citation>
    <scope>NUCLEOTIDE SEQUENCE [LARGE SCALE GENOMIC DNA]</scope>
    <source>
        <strain evidence="1 2">CBS 931.73</strain>
    </source>
</reference>
<dbReference type="OrthoDB" id="3344688at2759"/>
<accession>A0A1Y1X1I6</accession>
<evidence type="ECO:0000313" key="2">
    <source>
        <dbReference type="Proteomes" id="UP000193498"/>
    </source>
</evidence>
<name>A0A1Y1X1I6_9FUNG</name>
<dbReference type="InParanoid" id="A0A1Y1X1I6"/>